<dbReference type="OrthoDB" id="444540at2759"/>
<dbReference type="AlphaFoldDB" id="A0A0L0HDG9"/>
<evidence type="ECO:0000313" key="1">
    <source>
        <dbReference type="EMBL" id="KNC99046.1"/>
    </source>
</evidence>
<name>A0A0L0HDG9_SPIPD</name>
<dbReference type="GeneID" id="27689333"/>
<dbReference type="RefSeq" id="XP_016607086.1">
    <property type="nucleotide sequence ID" value="XM_016754201.1"/>
</dbReference>
<proteinExistence type="predicted"/>
<dbReference type="EMBL" id="KQ257459">
    <property type="protein sequence ID" value="KNC99046.1"/>
    <property type="molecule type" value="Genomic_DNA"/>
</dbReference>
<dbReference type="Gene3D" id="1.10.238.10">
    <property type="entry name" value="EF-hand"/>
    <property type="match status" value="1"/>
</dbReference>
<protein>
    <submittedName>
        <fullName evidence="1">Uncharacterized protein</fullName>
    </submittedName>
</protein>
<dbReference type="InParanoid" id="A0A0L0HDG9"/>
<organism evidence="1 2">
    <name type="scientific">Spizellomyces punctatus (strain DAOM BR117)</name>
    <dbReference type="NCBI Taxonomy" id="645134"/>
    <lineage>
        <taxon>Eukaryota</taxon>
        <taxon>Fungi</taxon>
        <taxon>Fungi incertae sedis</taxon>
        <taxon>Chytridiomycota</taxon>
        <taxon>Chytridiomycota incertae sedis</taxon>
        <taxon>Chytridiomycetes</taxon>
        <taxon>Spizellomycetales</taxon>
        <taxon>Spizellomycetaceae</taxon>
        <taxon>Spizellomyces</taxon>
    </lineage>
</organism>
<reference evidence="1 2" key="1">
    <citation type="submission" date="2009-08" db="EMBL/GenBank/DDBJ databases">
        <title>The Genome Sequence of Spizellomyces punctatus strain DAOM BR117.</title>
        <authorList>
            <consortium name="The Broad Institute Genome Sequencing Platform"/>
            <person name="Russ C."/>
            <person name="Cuomo C."/>
            <person name="Shea T."/>
            <person name="Young S.K."/>
            <person name="Zeng Q."/>
            <person name="Koehrsen M."/>
            <person name="Haas B."/>
            <person name="Borodovsky M."/>
            <person name="Guigo R."/>
            <person name="Alvarado L."/>
            <person name="Berlin A."/>
            <person name="Bochicchio J."/>
            <person name="Borenstein D."/>
            <person name="Chapman S."/>
            <person name="Chen Z."/>
            <person name="Engels R."/>
            <person name="Freedman E."/>
            <person name="Gellesch M."/>
            <person name="Goldberg J."/>
            <person name="Griggs A."/>
            <person name="Gujja S."/>
            <person name="Heiman D."/>
            <person name="Hepburn T."/>
            <person name="Howarth C."/>
            <person name="Jen D."/>
            <person name="Larson L."/>
            <person name="Lewis B."/>
            <person name="Mehta T."/>
            <person name="Park D."/>
            <person name="Pearson M."/>
            <person name="Roberts A."/>
            <person name="Saif S."/>
            <person name="Shenoy N."/>
            <person name="Sisk P."/>
            <person name="Stolte C."/>
            <person name="Sykes S."/>
            <person name="Thomson T."/>
            <person name="Walk T."/>
            <person name="White J."/>
            <person name="Yandava C."/>
            <person name="Burger G."/>
            <person name="Gray M.W."/>
            <person name="Holland P.W.H."/>
            <person name="King N."/>
            <person name="Lang F.B.F."/>
            <person name="Roger A.J."/>
            <person name="Ruiz-Trillo I."/>
            <person name="Lander E."/>
            <person name="Nusbaum C."/>
        </authorList>
    </citation>
    <scope>NUCLEOTIDE SEQUENCE [LARGE SCALE GENOMIC DNA]</scope>
    <source>
        <strain evidence="1 2">DAOM BR117</strain>
    </source>
</reference>
<dbReference type="Proteomes" id="UP000053201">
    <property type="component" value="Unassembled WGS sequence"/>
</dbReference>
<accession>A0A0L0HDG9</accession>
<evidence type="ECO:0000313" key="2">
    <source>
        <dbReference type="Proteomes" id="UP000053201"/>
    </source>
</evidence>
<sequence>MATPLSILLPSVESPINPTPLFHLPLPFDIKEDQAEIDRESVRPILEWQIGPALDRLGSEPRRVWRLYSRLCEGGSQMASVTKNALKSICGVDIDDEVSAALIVSAYRLTSDDPTTIEDFILDIKGGLNPTRFDLVRDTYRLISKAASNPKQFVKTAKALFNPLGHPRSTELGADKILQEFCTYWASNPSEGVEMIEWEYYYAGISAGFESDERFERMMFGCWPGLEKKEDGSQESKTGDAGRRTDLELARCEVMRDKRKLAGRVKLLEALVNDSRTFRSALDLCLLRHPPPPSPPAQQPLWTRTYLCNIISQMYALVGYTISTTDEDEQLINSLYRRVLKEAGFRGLEVNGKGGAGGGGVMELETSLRNALRRECNFLEYRIVARVAQM</sequence>
<gene>
    <name evidence="1" type="ORF">SPPG_05996</name>
</gene>
<keyword evidence="2" id="KW-1185">Reference proteome</keyword>
<dbReference type="VEuPathDB" id="FungiDB:SPPG_05996"/>